<reference evidence="5" key="1">
    <citation type="submission" date="2020-08" db="EMBL/GenBank/DDBJ databases">
        <title>Taxonomic study for Lactobacillus species isolated from hardwood bark.</title>
        <authorList>
            <person name="Tohno M."/>
            <person name="Tanizawa Y."/>
        </authorList>
    </citation>
    <scope>NUCLEOTIDE SEQUENCE</scope>
    <source>
        <strain evidence="5">B40</strain>
    </source>
</reference>
<feature type="compositionally biased region" description="Basic and acidic residues" evidence="2">
    <location>
        <begin position="1026"/>
        <end position="1037"/>
    </location>
</feature>
<gene>
    <name evidence="5" type="ORF">LCB40_01660</name>
</gene>
<keyword evidence="3" id="KW-0812">Transmembrane</keyword>
<feature type="region of interest" description="Disordered" evidence="2">
    <location>
        <begin position="1459"/>
        <end position="1507"/>
    </location>
</feature>
<feature type="compositionally biased region" description="Basic and acidic residues" evidence="2">
    <location>
        <begin position="1112"/>
        <end position="1121"/>
    </location>
</feature>
<dbReference type="NCBIfam" id="TIGR01168">
    <property type="entry name" value="YSIRK_signal"/>
    <property type="match status" value="1"/>
</dbReference>
<feature type="region of interest" description="Disordered" evidence="2">
    <location>
        <begin position="1024"/>
        <end position="1121"/>
    </location>
</feature>
<feature type="region of interest" description="Disordered" evidence="2">
    <location>
        <begin position="175"/>
        <end position="213"/>
    </location>
</feature>
<name>A0A916QJJ7_9LACO</name>
<feature type="compositionally biased region" description="Acidic residues" evidence="2">
    <location>
        <begin position="1286"/>
        <end position="1297"/>
    </location>
</feature>
<dbReference type="Pfam" id="PF08428">
    <property type="entry name" value="Rib"/>
    <property type="match status" value="6"/>
</dbReference>
<dbReference type="Proteomes" id="UP000677218">
    <property type="component" value="Unassembled WGS sequence"/>
</dbReference>
<feature type="compositionally biased region" description="Basic and acidic residues" evidence="2">
    <location>
        <begin position="1236"/>
        <end position="1248"/>
    </location>
</feature>
<feature type="region of interest" description="Disordered" evidence="2">
    <location>
        <begin position="1271"/>
        <end position="1441"/>
    </location>
</feature>
<feature type="domain" description="Rib" evidence="4">
    <location>
        <begin position="1306"/>
        <end position="1380"/>
    </location>
</feature>
<keyword evidence="3" id="KW-1133">Transmembrane helix</keyword>
<feature type="compositionally biased region" description="Basic and acidic residues" evidence="2">
    <location>
        <begin position="1150"/>
        <end position="1161"/>
    </location>
</feature>
<feature type="domain" description="Rib" evidence="4">
    <location>
        <begin position="779"/>
        <end position="859"/>
    </location>
</feature>
<dbReference type="EMBL" id="BMAY01000001">
    <property type="protein sequence ID" value="GFZ26286.1"/>
    <property type="molecule type" value="Genomic_DNA"/>
</dbReference>
<feature type="compositionally biased region" description="Basic and acidic residues" evidence="2">
    <location>
        <begin position="1459"/>
        <end position="1479"/>
    </location>
</feature>
<evidence type="ECO:0000313" key="6">
    <source>
        <dbReference type="Proteomes" id="UP000677218"/>
    </source>
</evidence>
<dbReference type="InterPro" id="IPR059115">
    <property type="entry name" value="Rib"/>
</dbReference>
<dbReference type="InterPro" id="IPR028974">
    <property type="entry name" value="TSP_type-3_rpt"/>
</dbReference>
<feature type="transmembrane region" description="Helical" evidence="3">
    <location>
        <begin position="21"/>
        <end position="42"/>
    </location>
</feature>
<feature type="domain" description="Rib" evidence="4">
    <location>
        <begin position="585"/>
        <end position="632"/>
    </location>
</feature>
<feature type="region of interest" description="Disordered" evidence="2">
    <location>
        <begin position="1148"/>
        <end position="1248"/>
    </location>
</feature>
<feature type="compositionally biased region" description="Basic and acidic residues" evidence="2">
    <location>
        <begin position="1298"/>
        <end position="1336"/>
    </location>
</feature>
<feature type="compositionally biased region" description="Polar residues" evidence="2">
    <location>
        <begin position="1339"/>
        <end position="1353"/>
    </location>
</feature>
<protein>
    <recommendedName>
        <fullName evidence="4">Rib domain-containing protein</fullName>
    </recommendedName>
</protein>
<evidence type="ECO:0000313" key="5">
    <source>
        <dbReference type="EMBL" id="GFZ26286.1"/>
    </source>
</evidence>
<feature type="domain" description="Rib" evidence="4">
    <location>
        <begin position="861"/>
        <end position="930"/>
    </location>
</feature>
<evidence type="ECO:0000256" key="1">
    <source>
        <dbReference type="ARBA" id="ARBA00022729"/>
    </source>
</evidence>
<dbReference type="InterPro" id="IPR012706">
    <property type="entry name" value="Rib_alpha_Esp_rpt"/>
</dbReference>
<organism evidence="5 6">
    <name type="scientific">Lactobacillus corticis</name>
    <dbReference type="NCBI Taxonomy" id="2201249"/>
    <lineage>
        <taxon>Bacteria</taxon>
        <taxon>Bacillati</taxon>
        <taxon>Bacillota</taxon>
        <taxon>Bacilli</taxon>
        <taxon>Lactobacillales</taxon>
        <taxon>Lactobacillaceae</taxon>
        <taxon>Lactobacillus</taxon>
    </lineage>
</organism>
<comment type="caution">
    <text evidence="5">The sequence shown here is derived from an EMBL/GenBank/DDBJ whole genome shotgun (WGS) entry which is preliminary data.</text>
</comment>
<dbReference type="InterPro" id="IPR005877">
    <property type="entry name" value="YSIRK_signal_dom"/>
</dbReference>
<feature type="domain" description="Rib" evidence="4">
    <location>
        <begin position="1388"/>
        <end position="1463"/>
    </location>
</feature>
<evidence type="ECO:0000259" key="4">
    <source>
        <dbReference type="Pfam" id="PF08428"/>
    </source>
</evidence>
<feature type="compositionally biased region" description="Basic and acidic residues" evidence="2">
    <location>
        <begin position="1274"/>
        <end position="1285"/>
    </location>
</feature>
<feature type="compositionally biased region" description="Basic and acidic residues" evidence="2">
    <location>
        <begin position="1044"/>
        <end position="1058"/>
    </location>
</feature>
<feature type="compositionally biased region" description="Polar residues" evidence="2">
    <location>
        <begin position="1086"/>
        <end position="1097"/>
    </location>
</feature>
<accession>A0A916QJJ7</accession>
<sequence>MGKRIETKEQRHYSIRKVSGKTASVFIGATIFSIALGAGIPLQKVSAATTDTSVVETSKATSQSSSSTSSSSSNTDASAETSSSTSADTTSSTESADKAASTNSSAETKEAATTSSSSAQSSTNSAAESSDANESSATSESSAKTSSTTESANKNTSAASKAPVATKAVLKAAAASATDSNAVNISGPGISNQSSEVNNKLSQETGLTSSNNRTSSIFKGTDGKWYKFITTNGVNKAYEIVNANLGNKDEPKENNDFVNNNIKVEKTDNGNGKVHYKITFFPSYGLNYTDYNGYYANGVKGLQNARMGIALTGDYKITGDVTVTIDTPKSADNDGAGYVRGNYGVVSDPEEHVVQTFNPSTDSNANGVPNLVGSSTLGTSATNEYIQGLYYGSMLEGSSANTLNNLYTLIFADKDVDQGKDMMGNAYDGDTHGILLDSFGQYKGDNSNTTNTGYTINGKTVNGSGIITASQDDSTRSYLQTDENGVNDQLQQKNINSGAPVNSRDFSTYISLKSWGKTRNSQYSSYTIEFDADHTDATQGTLPTGDNGTQFSGVLAGFSTYQQNTQSNAYKLVGEQYTLAPNPVTYQGQDIYTTVGNMPDASQGIAEEARKGLPSDTVYTWTQAPDVSKATKMVSTTTPSKDGVGTVTTVVNEGTPAVVHVQNSTNGEGVDVPITVFVYPNPVTQDVTRTLDEVKDGLDASTTIENMSDMPTTVPADDSSETKGTKVIWVNEPDWTKVGTNQTANGESPSVRVIYPDGAKTDPLPVNVTITDGTETKIADKVDPKAQDQYTFVGNDVKAADSIDPSSLKDTDGNAVTPKSEEWAKTPDVSKVGDTTGDVTVTYSDDSTDTVSDAPVHVVDATGKTVNVDKDSAIGDAEDYIDKTGTYPDDAKFEWKTKPSTSEAGTSTGVVTITLPNGQTKDVTVTVNVSENEAALDATTKHETVTEGQAVPSGTQVVIPTKNGSTVTAKDTVDGLTVDKDGNLTGTPKINDWKDDSEESRDIEIPVTVTNGSESVDKTVTVTILRDTDGDGTPDTKDTDDDNDKIPDTDDEHPKDADTLTVKVINPDPVKDGEEVPSTKVIEPSIPNSTITSTPVNGVSVDKDGNLTGTPKVDDWTDKAGDDTREIEIPVTVTKGGQTVNTKVPVTILRDTDGDGTPDTKDTDDDNDGIPDTEDPHEKTKDELTVKVNNPDPVKDGEEVPSTKVVVPSIPDSTITSTPVDGVSVDKDGNLTGTPKVDDWTDKAGDDTREIEIPVTVTKGGQTVNTTVPVTILRDTDGDGTPDTKDTDDDNDGIPDTEDPHEKTKDAEGGHIEVDKGHTLTDEDAKNAISNKDKLPDGTTYTWNEAPDTSTAGENKPGKVTVTIPGQDPQIVDVTVTVKDNTPTTPSDADKYDPKGQDITVNKGETPKAEDGISNKSDLPDGTDYTWKETPDTSTAGDKPATIIVTYPDGTKEEVPITVHVKDDTPTTPSDADKYDPKGQDITVNKGETPKAEDGISNKGDLPDGTD</sequence>
<dbReference type="NCBIfam" id="NF033647">
    <property type="entry name" value="adhesin_LEA"/>
    <property type="match status" value="1"/>
</dbReference>
<keyword evidence="1" id="KW-0732">Signal</keyword>
<feature type="region of interest" description="Disordered" evidence="2">
    <location>
        <begin position="57"/>
        <end position="163"/>
    </location>
</feature>
<proteinExistence type="predicted"/>
<dbReference type="GO" id="GO:0005509">
    <property type="term" value="F:calcium ion binding"/>
    <property type="evidence" value="ECO:0007669"/>
    <property type="project" value="InterPro"/>
</dbReference>
<keyword evidence="6" id="KW-1185">Reference proteome</keyword>
<dbReference type="SUPFAM" id="SSF103647">
    <property type="entry name" value="TSP type-3 repeat"/>
    <property type="match status" value="1"/>
</dbReference>
<feature type="compositionally biased region" description="Basic and acidic residues" evidence="2">
    <location>
        <begin position="1174"/>
        <end position="1185"/>
    </location>
</feature>
<evidence type="ECO:0000256" key="2">
    <source>
        <dbReference type="SAM" id="MobiDB-lite"/>
    </source>
</evidence>
<evidence type="ECO:0000256" key="3">
    <source>
        <dbReference type="SAM" id="Phobius"/>
    </source>
</evidence>
<feature type="compositionally biased region" description="Polar residues" evidence="2">
    <location>
        <begin position="1378"/>
        <end position="1387"/>
    </location>
</feature>
<feature type="compositionally biased region" description="Acidic residues" evidence="2">
    <location>
        <begin position="1162"/>
        <end position="1173"/>
    </location>
</feature>
<feature type="domain" description="Rib" evidence="4">
    <location>
        <begin position="1471"/>
        <end position="1506"/>
    </location>
</feature>
<feature type="compositionally biased region" description="Low complexity" evidence="2">
    <location>
        <begin position="175"/>
        <end position="184"/>
    </location>
</feature>
<dbReference type="NCBIfam" id="TIGR02331">
    <property type="entry name" value="rib_alpha"/>
    <property type="match status" value="2"/>
</dbReference>
<keyword evidence="3" id="KW-0472">Membrane</keyword>
<feature type="compositionally biased region" description="Polar residues" evidence="2">
    <location>
        <begin position="189"/>
        <end position="213"/>
    </location>
</feature>